<comment type="similarity">
    <text evidence="2">Belongs to the VAC14 family.</text>
</comment>
<dbReference type="InterPro" id="IPR011989">
    <property type="entry name" value="ARM-like"/>
</dbReference>
<dbReference type="Gene3D" id="1.25.10.10">
    <property type="entry name" value="Leucine-rich Repeat Variant"/>
    <property type="match status" value="2"/>
</dbReference>
<evidence type="ECO:0000259" key="5">
    <source>
        <dbReference type="Pfam" id="PF11916"/>
    </source>
</evidence>
<reference evidence="7" key="1">
    <citation type="submission" date="2025-08" db="UniProtKB">
        <authorList>
            <consortium name="RefSeq"/>
        </authorList>
    </citation>
    <scope>IDENTIFICATION</scope>
</reference>
<keyword evidence="3" id="KW-0677">Repeat</keyword>
<dbReference type="Pfam" id="PF12755">
    <property type="entry name" value="Vac14_Fab1_bd"/>
    <property type="match status" value="1"/>
</dbReference>
<dbReference type="Pfam" id="PF11916">
    <property type="entry name" value="Vac14_Fig4_bd"/>
    <property type="match status" value="1"/>
</dbReference>
<keyword evidence="4" id="KW-0472">Membrane</keyword>
<dbReference type="GO" id="GO:0010008">
    <property type="term" value="C:endosome membrane"/>
    <property type="evidence" value="ECO:0007669"/>
    <property type="project" value="TreeGrafter"/>
</dbReference>
<protein>
    <submittedName>
        <fullName evidence="7">Protein VAC14 homolog</fullName>
    </submittedName>
</protein>
<dbReference type="AlphaFoldDB" id="A0AB40D1U2"/>
<keyword evidence="6" id="KW-1185">Reference proteome</keyword>
<dbReference type="GO" id="GO:0070772">
    <property type="term" value="C:PAS complex"/>
    <property type="evidence" value="ECO:0007669"/>
    <property type="project" value="InterPro"/>
</dbReference>
<dbReference type="GO" id="GO:0006661">
    <property type="term" value="P:phosphatidylinositol biosynthetic process"/>
    <property type="evidence" value="ECO:0007669"/>
    <property type="project" value="InterPro"/>
</dbReference>
<feature type="domain" description="Vacuolar protein 14 C-terminal Fig4-binding" evidence="5">
    <location>
        <begin position="377"/>
        <end position="547"/>
    </location>
</feature>
<dbReference type="InterPro" id="IPR021841">
    <property type="entry name" value="VAC14_Fig4p-bd"/>
</dbReference>
<dbReference type="RefSeq" id="XP_039145378.1">
    <property type="nucleotide sequence ID" value="XM_039289444.1"/>
</dbReference>
<sequence length="632" mass="72597">MSPGQPHYRKKGGIVGLAVLTVALSKRFAAPFLHKILPPILDSFKDSDVSVCEYACETICVIAMVVKREIFPFFDRIFYAFCFPFKNSDIDRGFLHRKLTKVTEYIGTVDGRFSMEEFVQFLKERIRKMFCSARIFLLRWIENKAPHHVDSEWFLELYVEGLFQMLTDLPDDNGGVCDTLDKILQCIKEGQYRKENADFGHFAEPLLYSACSEDPVAQLTALTWINEFRKLGVDRLAPYYSRILCVILPWFSVPEVNVCKIAHEISDGIRKVYAGPVERSEIDAVLTILKVTLSSGWKECQIEALIWITKLLEWHRDEIMPYLNENFDLLIAALSQPSDEVVLLALEVHACLATDDTQFNHLFASLVQDQTLWVTLSRGSLIVHRLCALLNAEKVYQKFSSLLEGVDDLEFAFQLVQTLNYVLVTASELADMRALLKQTSENDASKDLFVSLHSSWCHSPSATISLCLFAQEYRHAYCVIQSLFEDDILMVPLIELADLVYQLQFPCFDHIKLQLREAGKSVWLRKLLYRILMLLPPRTTVFTMLWKTMRRLPAHSFVCDRVECLPYRDYHQCPETSQVAEPGHEIGDTENTQDGINFASLLEQYKNTQRKHFNHAKTKTQLQLHRSAASSS</sequence>
<dbReference type="PANTHER" id="PTHR16023">
    <property type="entry name" value="TAX1 BINDING PROTEIN-RELATED"/>
    <property type="match status" value="1"/>
</dbReference>
<dbReference type="InterPro" id="IPR026825">
    <property type="entry name" value="Vac14"/>
</dbReference>
<proteinExistence type="inferred from homology"/>
<accession>A0AB40D1U2</accession>
<evidence type="ECO:0000313" key="6">
    <source>
        <dbReference type="Proteomes" id="UP001515500"/>
    </source>
</evidence>
<evidence type="ECO:0000256" key="2">
    <source>
        <dbReference type="ARBA" id="ARBA00010225"/>
    </source>
</evidence>
<dbReference type="SUPFAM" id="SSF48371">
    <property type="entry name" value="ARM repeat"/>
    <property type="match status" value="1"/>
</dbReference>
<dbReference type="PANTHER" id="PTHR16023:SF0">
    <property type="entry name" value="PROTEIN VAC14 HOMOLOG"/>
    <property type="match status" value="1"/>
</dbReference>
<evidence type="ECO:0000313" key="7">
    <source>
        <dbReference type="RefSeq" id="XP_039145378.1"/>
    </source>
</evidence>
<organism evidence="6 7">
    <name type="scientific">Dioscorea cayennensis subsp. rotundata</name>
    <name type="common">White Guinea yam</name>
    <name type="synonym">Dioscorea rotundata</name>
    <dbReference type="NCBI Taxonomy" id="55577"/>
    <lineage>
        <taxon>Eukaryota</taxon>
        <taxon>Viridiplantae</taxon>
        <taxon>Streptophyta</taxon>
        <taxon>Embryophyta</taxon>
        <taxon>Tracheophyta</taxon>
        <taxon>Spermatophyta</taxon>
        <taxon>Magnoliopsida</taxon>
        <taxon>Liliopsida</taxon>
        <taxon>Dioscoreales</taxon>
        <taxon>Dioscoreaceae</taxon>
        <taxon>Dioscorea</taxon>
    </lineage>
</organism>
<evidence type="ECO:0000256" key="4">
    <source>
        <dbReference type="ARBA" id="ARBA00023136"/>
    </source>
</evidence>
<evidence type="ECO:0000256" key="3">
    <source>
        <dbReference type="ARBA" id="ARBA00022737"/>
    </source>
</evidence>
<name>A0AB40D1U2_DIOCR</name>
<gene>
    <name evidence="7" type="primary">LOC120282609</name>
</gene>
<dbReference type="GeneID" id="120282609"/>
<evidence type="ECO:0000256" key="1">
    <source>
        <dbReference type="ARBA" id="ARBA00004308"/>
    </source>
</evidence>
<dbReference type="Proteomes" id="UP001515500">
    <property type="component" value="Chromosome 18"/>
</dbReference>
<comment type="subcellular location">
    <subcellularLocation>
        <location evidence="1">Endomembrane system</location>
    </subcellularLocation>
</comment>
<dbReference type="InterPro" id="IPR016024">
    <property type="entry name" value="ARM-type_fold"/>
</dbReference>